<name>A0A193LDE1_9GAMM</name>
<keyword evidence="7" id="KW-1185">Reference proteome</keyword>
<feature type="transmembrane region" description="Helical" evidence="4">
    <location>
        <begin position="75"/>
        <end position="96"/>
    </location>
</feature>
<dbReference type="Pfam" id="PF00990">
    <property type="entry name" value="GGDEF"/>
    <property type="match status" value="1"/>
</dbReference>
<feature type="transmembrane region" description="Helical" evidence="4">
    <location>
        <begin position="50"/>
        <end position="69"/>
    </location>
</feature>
<keyword evidence="4" id="KW-1133">Transmembrane helix</keyword>
<accession>A0A193LDE1</accession>
<feature type="transmembrane region" description="Helical" evidence="4">
    <location>
        <begin position="180"/>
        <end position="200"/>
    </location>
</feature>
<dbReference type="RefSeq" id="WP_068613312.1">
    <property type="nucleotide sequence ID" value="NZ_CP016268.1"/>
</dbReference>
<comment type="catalytic activity">
    <reaction evidence="3">
        <text>2 GTP = 3',3'-c-di-GMP + 2 diphosphate</text>
        <dbReference type="Rhea" id="RHEA:24898"/>
        <dbReference type="ChEBI" id="CHEBI:33019"/>
        <dbReference type="ChEBI" id="CHEBI:37565"/>
        <dbReference type="ChEBI" id="CHEBI:58805"/>
        <dbReference type="EC" id="2.7.7.65"/>
    </reaction>
</comment>
<protein>
    <recommendedName>
        <fullName evidence="2">diguanylate cyclase</fullName>
        <ecNumber evidence="2">2.7.7.65</ecNumber>
    </recommendedName>
</protein>
<dbReference type="InterPro" id="IPR043128">
    <property type="entry name" value="Rev_trsase/Diguanyl_cyclase"/>
</dbReference>
<dbReference type="InterPro" id="IPR000160">
    <property type="entry name" value="GGDEF_dom"/>
</dbReference>
<gene>
    <name evidence="6" type="ORF">BA177_04240</name>
</gene>
<dbReference type="FunFam" id="3.30.70.270:FF:000001">
    <property type="entry name" value="Diguanylate cyclase domain protein"/>
    <property type="match status" value="1"/>
</dbReference>
<sequence>MTKRLDLDKFPDSVYARELRDRRKHLRMAPELEAEYLDEHLRRVQPRVRTWTGIAALLGTGFTIAQVVTHATLNAIVLGHLLVILPTSITLAWLAWSKGRMRTYLRIAEPLAALLGAAVAFAVANSVASGNAEELASLTLLLIATFFFMGLQFRAAVIAGASILLSYAIAALMSDVTTPLLLKSVGLLGFAFALGATIGYEVEHSYRRRFLSHELMIELADRDGLTGLRNRRAFDEHLSRVWQQSMRSHARLAVLLIDIDYFKRYNDHYGHQAGDQALQQVSAVIAGFARRPLDIAARYGGEEFAIVAFDLADDAVTDIAKRLCEAVESLQIEHAGSACSPHVTISIGVGLAQPMINRSPAGLLQLADETLYDAKTAGRNGFVVHGQDSYEILETGAFNASDS</sequence>
<dbReference type="PROSITE" id="PS50887">
    <property type="entry name" value="GGDEF"/>
    <property type="match status" value="1"/>
</dbReference>
<evidence type="ECO:0000256" key="3">
    <source>
        <dbReference type="ARBA" id="ARBA00034247"/>
    </source>
</evidence>
<feature type="domain" description="GGDEF" evidence="5">
    <location>
        <begin position="250"/>
        <end position="387"/>
    </location>
</feature>
<reference evidence="6 7" key="1">
    <citation type="submission" date="2016-06" db="EMBL/GenBank/DDBJ databases">
        <title>Complete genome sequence of a deep-branching marine Gamma Proteobacterium Woeseia oceani type strain XK5.</title>
        <authorList>
            <person name="Mu D."/>
            <person name="Du Z."/>
        </authorList>
    </citation>
    <scope>NUCLEOTIDE SEQUENCE [LARGE SCALE GENOMIC DNA]</scope>
    <source>
        <strain evidence="6 7">XK5</strain>
    </source>
</reference>
<dbReference type="GO" id="GO:0005886">
    <property type="term" value="C:plasma membrane"/>
    <property type="evidence" value="ECO:0007669"/>
    <property type="project" value="TreeGrafter"/>
</dbReference>
<evidence type="ECO:0000313" key="7">
    <source>
        <dbReference type="Proteomes" id="UP000092695"/>
    </source>
</evidence>
<proteinExistence type="predicted"/>
<dbReference type="SMART" id="SM00267">
    <property type="entry name" value="GGDEF"/>
    <property type="match status" value="1"/>
</dbReference>
<organism evidence="6 7">
    <name type="scientific">Woeseia oceani</name>
    <dbReference type="NCBI Taxonomy" id="1548547"/>
    <lineage>
        <taxon>Bacteria</taxon>
        <taxon>Pseudomonadati</taxon>
        <taxon>Pseudomonadota</taxon>
        <taxon>Gammaproteobacteria</taxon>
        <taxon>Woeseiales</taxon>
        <taxon>Woeseiaceae</taxon>
        <taxon>Woeseia</taxon>
    </lineage>
</organism>
<dbReference type="PANTHER" id="PTHR45138:SF9">
    <property type="entry name" value="DIGUANYLATE CYCLASE DGCM-RELATED"/>
    <property type="match status" value="1"/>
</dbReference>
<keyword evidence="4" id="KW-0812">Transmembrane</keyword>
<feature type="transmembrane region" description="Helical" evidence="4">
    <location>
        <begin position="108"/>
        <end position="129"/>
    </location>
</feature>
<dbReference type="EC" id="2.7.7.65" evidence="2"/>
<dbReference type="PANTHER" id="PTHR45138">
    <property type="entry name" value="REGULATORY COMPONENTS OF SENSORY TRANSDUCTION SYSTEM"/>
    <property type="match status" value="1"/>
</dbReference>
<dbReference type="Proteomes" id="UP000092695">
    <property type="component" value="Chromosome"/>
</dbReference>
<dbReference type="SUPFAM" id="SSF55073">
    <property type="entry name" value="Nucleotide cyclase"/>
    <property type="match status" value="1"/>
</dbReference>
<dbReference type="STRING" id="1548547.BA177_04240"/>
<comment type="cofactor">
    <cofactor evidence="1">
        <name>Mg(2+)</name>
        <dbReference type="ChEBI" id="CHEBI:18420"/>
    </cofactor>
</comment>
<evidence type="ECO:0000256" key="4">
    <source>
        <dbReference type="SAM" id="Phobius"/>
    </source>
</evidence>
<dbReference type="GO" id="GO:1902201">
    <property type="term" value="P:negative regulation of bacterial-type flagellum-dependent cell motility"/>
    <property type="evidence" value="ECO:0007669"/>
    <property type="project" value="TreeGrafter"/>
</dbReference>
<dbReference type="EMBL" id="CP016268">
    <property type="protein sequence ID" value="ANO50527.1"/>
    <property type="molecule type" value="Genomic_DNA"/>
</dbReference>
<dbReference type="GO" id="GO:0052621">
    <property type="term" value="F:diguanylate cyclase activity"/>
    <property type="evidence" value="ECO:0007669"/>
    <property type="project" value="UniProtKB-EC"/>
</dbReference>
<dbReference type="AlphaFoldDB" id="A0A193LDE1"/>
<dbReference type="Gene3D" id="3.30.70.270">
    <property type="match status" value="1"/>
</dbReference>
<dbReference type="GO" id="GO:0043709">
    <property type="term" value="P:cell adhesion involved in single-species biofilm formation"/>
    <property type="evidence" value="ECO:0007669"/>
    <property type="project" value="TreeGrafter"/>
</dbReference>
<dbReference type="NCBIfam" id="TIGR00254">
    <property type="entry name" value="GGDEF"/>
    <property type="match status" value="1"/>
</dbReference>
<evidence type="ECO:0000256" key="2">
    <source>
        <dbReference type="ARBA" id="ARBA00012528"/>
    </source>
</evidence>
<dbReference type="CDD" id="cd01949">
    <property type="entry name" value="GGDEF"/>
    <property type="match status" value="1"/>
</dbReference>
<dbReference type="InterPro" id="IPR050469">
    <property type="entry name" value="Diguanylate_Cyclase"/>
</dbReference>
<evidence type="ECO:0000259" key="5">
    <source>
        <dbReference type="PROSITE" id="PS50887"/>
    </source>
</evidence>
<dbReference type="KEGG" id="woc:BA177_04240"/>
<dbReference type="OrthoDB" id="9813903at2"/>
<evidence type="ECO:0000256" key="1">
    <source>
        <dbReference type="ARBA" id="ARBA00001946"/>
    </source>
</evidence>
<dbReference type="InterPro" id="IPR029787">
    <property type="entry name" value="Nucleotide_cyclase"/>
</dbReference>
<evidence type="ECO:0000313" key="6">
    <source>
        <dbReference type="EMBL" id="ANO50527.1"/>
    </source>
</evidence>
<keyword evidence="4" id="KW-0472">Membrane</keyword>